<dbReference type="GO" id="GO:0019563">
    <property type="term" value="P:glycerol catabolic process"/>
    <property type="evidence" value="ECO:0007669"/>
    <property type="project" value="InterPro"/>
</dbReference>
<organism evidence="7 8">
    <name type="scientific">Geobacillus subterraneus</name>
    <dbReference type="NCBI Taxonomy" id="129338"/>
    <lineage>
        <taxon>Bacteria</taxon>
        <taxon>Bacillati</taxon>
        <taxon>Bacillota</taxon>
        <taxon>Bacilli</taxon>
        <taxon>Bacillales</taxon>
        <taxon>Anoxybacillaceae</taxon>
        <taxon>Geobacillus</taxon>
    </lineage>
</organism>
<evidence type="ECO:0000256" key="5">
    <source>
        <dbReference type="ARBA" id="ARBA00046577"/>
    </source>
</evidence>
<dbReference type="Gene3D" id="3.40.50.510">
    <property type="entry name" value="Phosphotransferase system, mannose-type IIA component"/>
    <property type="match status" value="1"/>
</dbReference>
<evidence type="ECO:0000256" key="1">
    <source>
        <dbReference type="ARBA" id="ARBA00001113"/>
    </source>
</evidence>
<comment type="catalytic activity">
    <reaction evidence="1">
        <text>dihydroxyacetone + phosphoenolpyruvate = dihydroxyacetone phosphate + pyruvate</text>
        <dbReference type="Rhea" id="RHEA:18381"/>
        <dbReference type="ChEBI" id="CHEBI:15361"/>
        <dbReference type="ChEBI" id="CHEBI:16016"/>
        <dbReference type="ChEBI" id="CHEBI:57642"/>
        <dbReference type="ChEBI" id="CHEBI:58702"/>
        <dbReference type="EC" id="2.7.1.121"/>
    </reaction>
</comment>
<keyword evidence="8" id="KW-1185">Reference proteome</keyword>
<accession>A0A679FMX1</accession>
<dbReference type="PROSITE" id="PS51096">
    <property type="entry name" value="PTS_EIIA_TYPE_4"/>
    <property type="match status" value="1"/>
</dbReference>
<dbReference type="SUPFAM" id="SSF53062">
    <property type="entry name" value="PTS system fructose IIA component-like"/>
    <property type="match status" value="1"/>
</dbReference>
<dbReference type="RefSeq" id="WP_033844018.1">
    <property type="nucleotide sequence ID" value="NZ_AP022557.1"/>
</dbReference>
<dbReference type="InterPro" id="IPR036662">
    <property type="entry name" value="PTS_EIIA_man-typ_sf"/>
</dbReference>
<evidence type="ECO:0000313" key="7">
    <source>
        <dbReference type="EMBL" id="BBW95925.1"/>
    </source>
</evidence>
<evidence type="ECO:0000256" key="3">
    <source>
        <dbReference type="ARBA" id="ARBA00012095"/>
    </source>
</evidence>
<evidence type="ECO:0000259" key="6">
    <source>
        <dbReference type="PROSITE" id="PS51096"/>
    </source>
</evidence>
<dbReference type="Proteomes" id="UP000501421">
    <property type="component" value="Chromosome"/>
</dbReference>
<dbReference type="EMBL" id="AP022557">
    <property type="protein sequence ID" value="BBW95925.1"/>
    <property type="molecule type" value="Genomic_DNA"/>
</dbReference>
<reference evidence="8" key="1">
    <citation type="journal article" date="2020" name="Microbiol. Resour. Announc.">
        <title>Complete Genome Sequence of Geobacillus sp. Strain E55-1, Isolated from Mine Geyser in Japan.</title>
        <authorList>
            <person name="Miyazaki K."/>
            <person name="Hase E."/>
            <person name="Tokito N."/>
        </authorList>
    </citation>
    <scope>NUCLEOTIDE SEQUENCE [LARGE SCALE GENOMIC DNA]</scope>
    <source>
        <strain evidence="8">E55-1</strain>
    </source>
</reference>
<dbReference type="NCBIfam" id="TIGR02364">
    <property type="entry name" value="dha_pts"/>
    <property type="match status" value="1"/>
</dbReference>
<dbReference type="PANTHER" id="PTHR38594">
    <property type="entry name" value="PEP-DEPENDENT DIHYDROXYACETONE KINASE, PHOSPHORYL DONOR SUBUNIT DHAM"/>
    <property type="match status" value="1"/>
</dbReference>
<comment type="subunit">
    <text evidence="5">Homodimer. The dihydroxyacetone kinase complex is composed of a homodimer of DhaM, a homodimer of DhaK and the subunit DhaL.</text>
</comment>
<dbReference type="InterPro" id="IPR004701">
    <property type="entry name" value="PTS_EIIA_man-typ"/>
</dbReference>
<dbReference type="Pfam" id="PF03610">
    <property type="entry name" value="EIIA-man"/>
    <property type="match status" value="1"/>
</dbReference>
<evidence type="ECO:0000256" key="2">
    <source>
        <dbReference type="ARBA" id="ARBA00002788"/>
    </source>
</evidence>
<evidence type="ECO:0000256" key="4">
    <source>
        <dbReference type="ARBA" id="ARBA00022679"/>
    </source>
</evidence>
<dbReference type="GO" id="GO:0047324">
    <property type="term" value="F:phosphoenolpyruvate-glycerone phosphotransferase activity"/>
    <property type="evidence" value="ECO:0007669"/>
    <property type="project" value="UniProtKB-EC"/>
</dbReference>
<dbReference type="InterPro" id="IPR012844">
    <property type="entry name" value="DhaM_N"/>
</dbReference>
<dbReference type="GO" id="GO:0009401">
    <property type="term" value="P:phosphoenolpyruvate-dependent sugar phosphotransferase system"/>
    <property type="evidence" value="ECO:0007669"/>
    <property type="project" value="InterPro"/>
</dbReference>
<comment type="function">
    <text evidence="2">Component of the dihydroxyacetone kinase complex, which is responsible for the phosphoenolpyruvate (PEP)-dependent phosphorylation of dihydroxyacetone. DhaM serves as the phosphoryl donor. Is phosphorylated by phosphoenolpyruvate in an EI- and HPr-dependent reaction, and a phosphorelay system on histidine residues finally leads to phosphoryl transfer to DhaL and dihydroxyacetone.</text>
</comment>
<gene>
    <name evidence="7" type="ORF">GsuE55_07580</name>
</gene>
<sequence>MNHVSLVLVSHSEEIAEGLKKLLEQVAPNVDIAAAGGNNGEIGTNALHIQEAIESVCSEKGTVVLFDLGSALLNAELALEMAGGKERVRIADAPLVEGAYIAAVEAGLGKPLEEVVQACEAAKQIVKIEK</sequence>
<name>A0A679FMX1_9BACL</name>
<dbReference type="PANTHER" id="PTHR38594:SF1">
    <property type="entry name" value="PEP-DEPENDENT DIHYDROXYACETONE KINASE, PHOSPHORYL DONOR SUBUNIT DHAM"/>
    <property type="match status" value="1"/>
</dbReference>
<dbReference type="GO" id="GO:0016020">
    <property type="term" value="C:membrane"/>
    <property type="evidence" value="ECO:0007669"/>
    <property type="project" value="InterPro"/>
</dbReference>
<keyword evidence="7" id="KW-0418">Kinase</keyword>
<evidence type="ECO:0000313" key="8">
    <source>
        <dbReference type="Proteomes" id="UP000501421"/>
    </source>
</evidence>
<dbReference type="AlphaFoldDB" id="A0A679FMX1"/>
<protein>
    <recommendedName>
        <fullName evidence="3">phosphoenolpyruvate--glycerone phosphotransferase</fullName>
        <ecNumber evidence="3">2.7.1.121</ecNumber>
    </recommendedName>
</protein>
<proteinExistence type="predicted"/>
<dbReference type="InterPro" id="IPR039643">
    <property type="entry name" value="DhaM"/>
</dbReference>
<keyword evidence="4" id="KW-0808">Transferase</keyword>
<feature type="domain" description="PTS EIIA type-4" evidence="6">
    <location>
        <begin position="3"/>
        <end position="126"/>
    </location>
</feature>
<dbReference type="EC" id="2.7.1.121" evidence="3"/>